<dbReference type="PROSITE" id="PS50181">
    <property type="entry name" value="FBOX"/>
    <property type="match status" value="1"/>
</dbReference>
<name>A0ABU6Q3S5_9FABA</name>
<dbReference type="PANTHER" id="PTHR33784:SF47">
    <property type="entry name" value="F-BOX PLANT-LIKE PROTEIN"/>
    <property type="match status" value="1"/>
</dbReference>
<dbReference type="SUPFAM" id="SSF81383">
    <property type="entry name" value="F-box domain"/>
    <property type="match status" value="1"/>
</dbReference>
<protein>
    <recommendedName>
        <fullName evidence="1">F-box domain-containing protein</fullName>
    </recommendedName>
</protein>
<dbReference type="Pfam" id="PF23310">
    <property type="entry name" value="TPR_27"/>
    <property type="match status" value="1"/>
</dbReference>
<dbReference type="Gene3D" id="1.20.1280.50">
    <property type="match status" value="1"/>
</dbReference>
<dbReference type="PANTHER" id="PTHR33784">
    <property type="entry name" value="OS05G0482100 PROTEIN"/>
    <property type="match status" value="1"/>
</dbReference>
<comment type="caution">
    <text evidence="2">The sequence shown here is derived from an EMBL/GenBank/DDBJ whole genome shotgun (WGS) entry which is preliminary data.</text>
</comment>
<dbReference type="Proteomes" id="UP001341840">
    <property type="component" value="Unassembled WGS sequence"/>
</dbReference>
<reference evidence="2 3" key="1">
    <citation type="journal article" date="2023" name="Plants (Basel)">
        <title>Bridging the Gap: Combining Genomics and Transcriptomics Approaches to Understand Stylosanthes scabra, an Orphan Legume from the Brazilian Caatinga.</title>
        <authorList>
            <person name="Ferreira-Neto J.R.C."/>
            <person name="da Silva M.D."/>
            <person name="Binneck E."/>
            <person name="de Melo N.F."/>
            <person name="da Silva R.H."/>
            <person name="de Melo A.L.T.M."/>
            <person name="Pandolfi V."/>
            <person name="Bustamante F.O."/>
            <person name="Brasileiro-Vidal A.C."/>
            <person name="Benko-Iseppon A.M."/>
        </authorList>
    </citation>
    <scope>NUCLEOTIDE SEQUENCE [LARGE SCALE GENOMIC DNA]</scope>
    <source>
        <tissue evidence="2">Leaves</tissue>
    </source>
</reference>
<dbReference type="InterPro" id="IPR036047">
    <property type="entry name" value="F-box-like_dom_sf"/>
</dbReference>
<organism evidence="2 3">
    <name type="scientific">Stylosanthes scabra</name>
    <dbReference type="NCBI Taxonomy" id="79078"/>
    <lineage>
        <taxon>Eukaryota</taxon>
        <taxon>Viridiplantae</taxon>
        <taxon>Streptophyta</taxon>
        <taxon>Embryophyta</taxon>
        <taxon>Tracheophyta</taxon>
        <taxon>Spermatophyta</taxon>
        <taxon>Magnoliopsida</taxon>
        <taxon>eudicotyledons</taxon>
        <taxon>Gunneridae</taxon>
        <taxon>Pentapetalae</taxon>
        <taxon>rosids</taxon>
        <taxon>fabids</taxon>
        <taxon>Fabales</taxon>
        <taxon>Fabaceae</taxon>
        <taxon>Papilionoideae</taxon>
        <taxon>50 kb inversion clade</taxon>
        <taxon>dalbergioids sensu lato</taxon>
        <taxon>Dalbergieae</taxon>
        <taxon>Pterocarpus clade</taxon>
        <taxon>Stylosanthes</taxon>
    </lineage>
</organism>
<evidence type="ECO:0000259" key="1">
    <source>
        <dbReference type="PROSITE" id="PS50181"/>
    </source>
</evidence>
<dbReference type="InterPro" id="IPR040338">
    <property type="entry name" value="At1g67623-like"/>
</dbReference>
<feature type="domain" description="F-box" evidence="1">
    <location>
        <begin position="20"/>
        <end position="69"/>
    </location>
</feature>
<dbReference type="InterPro" id="IPR057136">
    <property type="entry name" value="At2g35280_TPR_dom"/>
</dbReference>
<sequence>MADLGVINNKMKKQHKKSLSCGIKFLPDELLVEIFGKVASQSIVDLCKVKLSCKEFQKAAENDHVYQHASMENFALVPLPWFTQQHKKSCFLKRCRESGNLEISYREGMMEYFSYGQFDEGLENLRKAAMNGHDEGKYVYSMILMCGDKEEMKQGLQLFHSLKASTCIRRCRKRVNSFVRSMWLKDNPMLLLNRPSFLCCSTTCPTRGKMLHNYNLNVSTKWWSSSDEDQWLRAISCHSCLADYELILFSKMFQPRY</sequence>
<keyword evidence="3" id="KW-1185">Reference proteome</keyword>
<evidence type="ECO:0000313" key="3">
    <source>
        <dbReference type="Proteomes" id="UP001341840"/>
    </source>
</evidence>
<evidence type="ECO:0000313" key="2">
    <source>
        <dbReference type="EMBL" id="MED6106478.1"/>
    </source>
</evidence>
<accession>A0ABU6Q3S5</accession>
<gene>
    <name evidence="2" type="ORF">PIB30_005112</name>
</gene>
<dbReference type="InterPro" id="IPR001810">
    <property type="entry name" value="F-box_dom"/>
</dbReference>
<proteinExistence type="predicted"/>
<dbReference type="Pfam" id="PF12937">
    <property type="entry name" value="F-box-like"/>
    <property type="match status" value="1"/>
</dbReference>
<dbReference type="EMBL" id="JASCZI010000010">
    <property type="protein sequence ID" value="MED6106478.1"/>
    <property type="molecule type" value="Genomic_DNA"/>
</dbReference>